<proteinExistence type="predicted"/>
<organism evidence="1 2">
    <name type="scientific">Eumeta variegata</name>
    <name type="common">Bagworm moth</name>
    <name type="synonym">Eumeta japonica</name>
    <dbReference type="NCBI Taxonomy" id="151549"/>
    <lineage>
        <taxon>Eukaryota</taxon>
        <taxon>Metazoa</taxon>
        <taxon>Ecdysozoa</taxon>
        <taxon>Arthropoda</taxon>
        <taxon>Hexapoda</taxon>
        <taxon>Insecta</taxon>
        <taxon>Pterygota</taxon>
        <taxon>Neoptera</taxon>
        <taxon>Endopterygota</taxon>
        <taxon>Lepidoptera</taxon>
        <taxon>Glossata</taxon>
        <taxon>Ditrysia</taxon>
        <taxon>Tineoidea</taxon>
        <taxon>Psychidae</taxon>
        <taxon>Oiketicinae</taxon>
        <taxon>Eumeta</taxon>
    </lineage>
</organism>
<comment type="caution">
    <text evidence="1">The sequence shown here is derived from an EMBL/GenBank/DDBJ whole genome shotgun (WGS) entry which is preliminary data.</text>
</comment>
<evidence type="ECO:0000313" key="2">
    <source>
        <dbReference type="Proteomes" id="UP000299102"/>
    </source>
</evidence>
<evidence type="ECO:0000313" key="1">
    <source>
        <dbReference type="EMBL" id="GBP76811.1"/>
    </source>
</evidence>
<gene>
    <name evidence="1" type="ORF">EVAR_42662_1</name>
</gene>
<reference evidence="1 2" key="1">
    <citation type="journal article" date="2019" name="Commun. Biol.">
        <title>The bagworm genome reveals a unique fibroin gene that provides high tensile strength.</title>
        <authorList>
            <person name="Kono N."/>
            <person name="Nakamura H."/>
            <person name="Ohtoshi R."/>
            <person name="Tomita M."/>
            <person name="Numata K."/>
            <person name="Arakawa K."/>
        </authorList>
    </citation>
    <scope>NUCLEOTIDE SEQUENCE [LARGE SCALE GENOMIC DNA]</scope>
</reference>
<keyword evidence="2" id="KW-1185">Reference proteome</keyword>
<dbReference type="EMBL" id="BGZK01001305">
    <property type="protein sequence ID" value="GBP76811.1"/>
    <property type="molecule type" value="Genomic_DNA"/>
</dbReference>
<dbReference type="AlphaFoldDB" id="A0A4C1YK94"/>
<accession>A0A4C1YK94</accession>
<name>A0A4C1YK94_EUMVA</name>
<sequence>MGPTRVGVPLTSCAEEILLRQITRPQHPRVSSSRISPTLFACTGARVCVTRFLSPRRKKKKKEKKLLEYISSMGSIA</sequence>
<dbReference type="Proteomes" id="UP000299102">
    <property type="component" value="Unassembled WGS sequence"/>
</dbReference>
<protein>
    <submittedName>
        <fullName evidence="1">Uncharacterized protein</fullName>
    </submittedName>
</protein>